<evidence type="ECO:0000313" key="3">
    <source>
        <dbReference type="EMBL" id="MDR6234566.1"/>
    </source>
</evidence>
<dbReference type="Pfam" id="PF13332">
    <property type="entry name" value="Fil_haemagg_2"/>
    <property type="match status" value="3"/>
</dbReference>
<dbReference type="Pfam" id="PF05594">
    <property type="entry name" value="Fil_haemagg"/>
    <property type="match status" value="26"/>
</dbReference>
<dbReference type="NCBIfam" id="TIGR01731">
    <property type="entry name" value="fil_hemag_20aa"/>
    <property type="match status" value="55"/>
</dbReference>
<feature type="domain" description="Filamentous haemagglutinin FhaB/tRNA nuclease CdiA-like TPS" evidence="2">
    <location>
        <begin position="65"/>
        <end position="186"/>
    </location>
</feature>
<dbReference type="InterPro" id="IPR008619">
    <property type="entry name" value="Filamentous_hemagglutn_rpt"/>
</dbReference>
<protein>
    <submittedName>
        <fullName evidence="3">Filamentous hemagglutinin</fullName>
    </submittedName>
</protein>
<dbReference type="InterPro" id="IPR011050">
    <property type="entry name" value="Pectin_lyase_fold/virulence"/>
</dbReference>
<proteinExistence type="predicted"/>
<accession>A0AAJ2EXK2</accession>
<dbReference type="Gene3D" id="2.160.20.10">
    <property type="entry name" value="Single-stranded right-handed beta-helix, Pectin lyase-like"/>
    <property type="match status" value="1"/>
</dbReference>
<dbReference type="InterPro" id="IPR025157">
    <property type="entry name" value="Hemagglutinin_rpt"/>
</dbReference>
<reference evidence="3" key="1">
    <citation type="submission" date="2023-08" db="EMBL/GenBank/DDBJ databases">
        <title>Functional and genomic diversity of the sorghum phyllosphere microbiome.</title>
        <authorList>
            <person name="Shade A."/>
        </authorList>
    </citation>
    <scope>NUCLEOTIDE SEQUENCE</scope>
    <source>
        <strain evidence="3">SORGH_AS_0201</strain>
    </source>
</reference>
<feature type="region of interest" description="Disordered" evidence="1">
    <location>
        <begin position="4175"/>
        <end position="4208"/>
    </location>
</feature>
<dbReference type="InterPro" id="IPR012334">
    <property type="entry name" value="Pectin_lyas_fold"/>
</dbReference>
<dbReference type="EMBL" id="JAVJAF010000001">
    <property type="protein sequence ID" value="MDR6234566.1"/>
    <property type="molecule type" value="Genomic_DNA"/>
</dbReference>
<evidence type="ECO:0000313" key="4">
    <source>
        <dbReference type="Proteomes" id="UP001268036"/>
    </source>
</evidence>
<evidence type="ECO:0000256" key="1">
    <source>
        <dbReference type="SAM" id="MobiDB-lite"/>
    </source>
</evidence>
<dbReference type="SUPFAM" id="SSF51126">
    <property type="entry name" value="Pectin lyase-like"/>
    <property type="match status" value="1"/>
</dbReference>
<feature type="compositionally biased region" description="Pro residues" evidence="1">
    <location>
        <begin position="4277"/>
        <end position="4288"/>
    </location>
</feature>
<dbReference type="InterPro" id="IPR008638">
    <property type="entry name" value="FhaB/CdiA-like_TPS"/>
</dbReference>
<feature type="region of interest" description="Disordered" evidence="1">
    <location>
        <begin position="4253"/>
        <end position="4288"/>
    </location>
</feature>
<dbReference type="NCBIfam" id="TIGR01901">
    <property type="entry name" value="adhes_NPXG"/>
    <property type="match status" value="1"/>
</dbReference>
<dbReference type="Proteomes" id="UP001268036">
    <property type="component" value="Unassembled WGS sequence"/>
</dbReference>
<gene>
    <name evidence="3" type="ORF">QE440_002307</name>
</gene>
<dbReference type="Pfam" id="PF05860">
    <property type="entry name" value="TPS"/>
    <property type="match status" value="1"/>
</dbReference>
<dbReference type="InterPro" id="IPR010069">
    <property type="entry name" value="CdiA_FHA1_rpt"/>
</dbReference>
<dbReference type="SMART" id="SM00912">
    <property type="entry name" value="Haemagg_act"/>
    <property type="match status" value="1"/>
</dbReference>
<organism evidence="3 4">
    <name type="scientific">Pseudomonas oryzihabitans</name>
    <dbReference type="NCBI Taxonomy" id="47885"/>
    <lineage>
        <taxon>Bacteria</taxon>
        <taxon>Pseudomonadati</taxon>
        <taxon>Pseudomonadota</taxon>
        <taxon>Gammaproteobacteria</taxon>
        <taxon>Pseudomonadales</taxon>
        <taxon>Pseudomonadaceae</taxon>
        <taxon>Pseudomonas</taxon>
    </lineage>
</organism>
<sequence>MDVRQFDFLAAQPSAELKPRDTFCGISKRALALLLVNALFWQPIWAQAEGIVVSNGNGARLDQAGNGVPIVNIATPGANGLSHNQFQDYNVDSRGVILNNVTDRTGNTQLGGIIVGNPNLQGRAAGVILNEVVGGSPSQLRGYTEVAGQAARVIVANPYGVTCNGCGFINTPRVTLTTGKPILDGNRLDRFQVDGGSVTIEGNGLNADNVDQFDIVTRSAKINAELHARQLNIVAGRNDVAADSLAATPRAASPGDAPQLAIDSSALGGMYANTIRLVGTEAGVGVKLAGNLAASAGDIQLDANGQLTLAQAAASGNIALKSQGLDAQGPVYAGGGVNMQSGGDLTVRQSVAARNAITLNATGQLTNAGVIEAGINPDNSRNATGDVSLQGAQLTNRGSVIASRSLSATTAGTLDNTGATLSAGSQAQLQASTLGNAQGRIQSQGSLAVQATTLDNTQGLVTSAGALTATLGQTSNGKGEISSQARLTLQGQGLDNRQGKLIGTTGLDLTLSGNLDNRGGNLVSHGDFQARVTGTLDNRQQGNLYGAGTTVLSFGQLLNAQGVLTSAAALSLSGNQVNNDSGQLGSQGNLTATLGSLDQLNGQFISQGQLSLIADRLGNTGNSLVGGQNGVELRVTAIDNRGGEVSSQSGSVSLTGQSLLNSGGKVIAGSDLTASITTLDNSGSGLLSAKQYLRLNGQSLNNSAGGVLNAGGDLQAILSGALDNAGGQLLAQGGLTLGSASLNNLGGLLSAQGALAVTTGDLGNTQGRLVGQAALNLTAASLDNRQGLVSSVGQQTLTVTGGAVQNDGGQLVTNSGLSLSSASLDNGSGTLSAKGAVSLTTTGAITNAQNGRLIGSDTFNVATGSLTNAGRLASAKDLQVTTTSLINSGELFSQAGLTLDLKNGTLTNAGGGLITAPGALVLKNLGDVRNAGELSSGQAFTLAATSLDNSGGKLISNASLTLRIARALTNAKGNLSAAGLDIAAASLDNSTGVLTSHQDLHVKLAGDLLNGQGQLLSDGTLGITAANLDNRQGVISSAGQQTLTFTDGAVQNDGGQLVTDGGLTLTSGSLDNGAGTLSAKGAVSLTTTGALSNAQTGRLIGSDTFRLNAGSLTNAGRLASAKDLSVTTASLTNSGELFSQAGLTLDLKNGSLTNASGGLITAPGALLLKNLNTVRNAGELSSGQAFTLAATSLDNSGGKLISNASLTLRIARALTNAKGALSAAGLDIEAASLDNSAGVLTSHQNLRVALTGARVDGQGQLLNGQGQLLSDGTLDLTAADLDNRHGLVSSAGQQILTVTGGAVQNGGGQLVADGGLSLNSASLDNVAGTLSAKGAMSLTTGILANSQKGRLVGGDRLTISALRLDNTAGLISAAKGLQLTLSDGLSNGQGQLLSEGTLGITAANLDNRQGVISSAGQQTLTVTSGAVQNDGGQLVTDGGLTLSSASLDNGSGTLSAKGAVSLTTTGALSNAENGRLIGSDTVTVTAGSLTNAGRLASAKDLQVTTANLTNSGALFSQAGLTLDLQNGTLTNASGGLITAPGALLLNNLGTVRNAGELSSGQAFTLAATSLDNSGGKLVSNASLTLRIARALANAKGTLSAAGLDLQAASLANAGGTLVSRGALSVTTTGLLDNSADGLFSAATTLDVTANSLTNSGGSLLAKGAATVTTGQLDNTAKGLINSQAKLTLTADHLDSSNGGEVSAKGDLQLTLGELKQQGGRLIGEGALTLDLGRSGGTGNLDNTGGLITTTGVLSFAHLNQVTNTSGEISSAQSFELIAQALDNSKGKLISQGLLKVQAKQLTNEGGLLSGWQGLTVSGGNLSNRQSGTLSSKTGDLAVSLSGTLDNGGNGALATQGALTVTAANLNNTGGVLSSGGAQTLTVTGTLQNGSQGLIDAKGTLIVNAGQYANGGTTQAQQALSVSADNLDNSGGTLSGQAAVTLDLLGALTNTNGAVLAQGDLLLKRATQVANRKGRLNSGGLLTLLVGGLDNSNGGTLAGQSGLRLTASGQVSNGGDGLLASQGGALSVTASALDNNGGTLQSATGLTVATGSGTVGNAGGKLLAQNGDLSITAGNLDNRGGVLASLQGAFTAGISGLLANGGQGQTGGTVQAQRLDLSAGTLSNYNGKLSALGGDALIQAGSVDNRNGSLYGKGLVRVRGGSFDNSGDNDGQVFGNQIDFSLSGALNNRLGIIESNSTLSLAAASLDNTNGKLRALGSGGTTLLSLGGTLDNTNGRLESANQNLQLNLGGLINANGTLLHVGTGTFGLGLPLLQNAGGSITSNGTLTLSGSSWTNSSTLQVANLVVNVDNLTQTGSGQLLASNSFSGNGGNWTNDGLISAGGNFSLALGGTYQGAGRLSSGYDFTLNAGQLLLDNPNARLTAGSGTTTFNLGGLLRNQARITSAGNFTLNAGQVDNRGTLGAAGNFTINTSSLTNQNSSLIFSGGNMGFGVGNFTNSHADVYSLGDLTIGGYNSARASSLRNISGTLESGGSTRLYADSLENRTEGFALGRKLISGAIAVQCEEDGCSDQHIHVNYWVKEKYQSVDNDTSAASSITAGRDFVFQGGTFLNSKSTLSASGNISITANSVTNQGSQSGTIERTRVYYSDRIKRSSLAGFVSEVVVPYNQRNNPDFPNAYYIDANGSWLLGTPKAKEVRVGRDDSRTVIWLYDAQGNQRITNTELGYGNRSIPQSSYDQNNLVAIPDRLQQLALTRDSETVTSGGGAIKSAVIQAGGTVSINASQNLENSVIRQDYGVPTGTNRVQGTQVSPTGAPTVINLNSQLPPNLAQQQVNPTTLPGFTLPTGQNGLFRLSGQQNSAADIKTGNQAQWLAKSQAAVGDQVDTQIATYTAGRIGDIAKALVGTQTEAVASLQIRTPADTPLANQMALGTLAQASKVVDSTTNQPATGSSKLRGSPLAVGSLKKVVAAQGIMAPEVSVVLPTTVGHDLPHRYLVETNPALTDLKQFLSSDYLLGNLHYDPDTSWKRLGDGLYEQRLVQQAIVQRTGQRFIDGLTSDEAQFKYLMDNAIASKQALGLSVGVSLTAAQVAALTHDIVWMEDQVINGEHVLVPVLYLANANNRLAPNGALIQGSDVTLIAGNDLSNSGTLKATGSLSATAGNDLVNSGLIQSGDRLSLTSTSGDISNRAGGIISGRDVSLTATRGDILNERTITTQANRYGDLSTRQDYADSAARIEAGNNLSLVAGRDINNVGSVLSAGGNATLIAGRDVNLVSAQTQAGTSRGANNTRSSITQLTGSLTAGRDLGIGAGRDLTATATTLTAGGNATLSAQDNLTLSAAADETHSYSYSKHGGKKVTTQTDHVDQQATTLTAGGNVSLVARQGDLTLVASKVEAANEAYLYAGKDLNVLAAQDSDYSLYSKKSKGSFGSKSTKRDEVTDVRNIGSEIKAGGDITLQSEGNQTYQAAKLSSGKDLTLNSGGDITFEAVKDLHQESHEKSGSSAVWQSAKGKGNTDETLKQSQLVAQGQLAIQAANKIHIDVKDINAQSVSQTVDAMVKADPNLAWIKQAEQRGDIDWRQVKEVHDSFKYSHSGLSGPAAMVIAIVVAYFTAGAASTLVGNMAGAVAGSGTSMAAAGTATASAVASGATVGSTVAAGWANAAASAALTSMASSGAVSLINNRGNIGATLKDTLSSNGLKNAMIAAGTAGVMNYASSNWFKTSVDPVSGKVTGAIPDLSNPGNFTRFAETQLLQGAVKGTLSQALGQGKLSDSLKGSVFSILQAAAFNEVGDLGKQWHLEDSGLGKTAMHAVVGGLLSEAMGGDFKSGAVAAGANEALIETLDKSPLLGSADQSQHQRLLNMASQLVGLVAAASVGGNAQLGAEIAGNAQAYNRQLHSFERKLLDDKAQELQQNVGNTKSGVSWETLLTLVGGAAVDSEDSQKLAALEASLKDNNPENVSLKQDLAQAQQVIDQLRSQRIALHWSNGDAIVADGDKVYAFSATDAQRQDHALFDVASNTGLYNAPGNDPVVPDKYVQQFGEYVAAKHQSEIASVSSDTTAKDENWAALQSRTNSGLNDVTGAEILGVLPPGRAVRAGAVLSTTLQATAREAEESIAGGLAKAVSQDASRTGVPQWTVAAEDGYGARLAGSYKAGDTAYNGAAASDSAYGFNFGLTARESGAATRSDISDAMRADPYHPDWKSYVGGEARAVGADVTRIDGGVSELPGAKGGAKAPKTVEEISNPPQAPIIPSDWVSRPGRNGGEIYFPAGTDPAKGEHIRVMPPGSSPVPGYEYGYWRWQNSGRQPMNPATGKPGVGQGDTHVPLPPDSVPPVRR</sequence>
<comment type="caution">
    <text evidence="3">The sequence shown here is derived from an EMBL/GenBank/DDBJ whole genome shotgun (WGS) entry which is preliminary data.</text>
</comment>
<name>A0AAJ2EXK2_9PSED</name>
<dbReference type="GO" id="GO:0003824">
    <property type="term" value="F:catalytic activity"/>
    <property type="evidence" value="ECO:0007669"/>
    <property type="project" value="UniProtKB-ARBA"/>
</dbReference>
<evidence type="ECO:0000259" key="2">
    <source>
        <dbReference type="SMART" id="SM00912"/>
    </source>
</evidence>